<dbReference type="Proteomes" id="UP000240883">
    <property type="component" value="Unassembled WGS sequence"/>
</dbReference>
<accession>A0A2T2P6U9</accession>
<feature type="chain" id="PRO_5015677758" description="CBM1 domain-containing protein" evidence="1">
    <location>
        <begin position="20"/>
        <end position="202"/>
    </location>
</feature>
<evidence type="ECO:0008006" key="4">
    <source>
        <dbReference type="Google" id="ProtNLM"/>
    </source>
</evidence>
<protein>
    <recommendedName>
        <fullName evidence="4">CBM1 domain-containing protein</fullName>
    </recommendedName>
</protein>
<evidence type="ECO:0000313" key="2">
    <source>
        <dbReference type="EMBL" id="PSN73303.1"/>
    </source>
</evidence>
<gene>
    <name evidence="2" type="ORF">BS50DRAFT_582853</name>
</gene>
<evidence type="ECO:0000313" key="3">
    <source>
        <dbReference type="Proteomes" id="UP000240883"/>
    </source>
</evidence>
<dbReference type="OrthoDB" id="3945638at2759"/>
<dbReference type="EMBL" id="KZ678129">
    <property type="protein sequence ID" value="PSN73303.1"/>
    <property type="molecule type" value="Genomic_DNA"/>
</dbReference>
<keyword evidence="1" id="KW-0732">Signal</keyword>
<proteinExistence type="predicted"/>
<reference evidence="2 3" key="1">
    <citation type="journal article" date="2018" name="Front. Microbiol.">
        <title>Genome-Wide Analysis of Corynespora cassiicola Leaf Fall Disease Putative Effectors.</title>
        <authorList>
            <person name="Lopez D."/>
            <person name="Ribeiro S."/>
            <person name="Label P."/>
            <person name="Fumanal B."/>
            <person name="Venisse J.S."/>
            <person name="Kohler A."/>
            <person name="de Oliveira R.R."/>
            <person name="Labutti K."/>
            <person name="Lipzen A."/>
            <person name="Lail K."/>
            <person name="Bauer D."/>
            <person name="Ohm R.A."/>
            <person name="Barry K.W."/>
            <person name="Spatafora J."/>
            <person name="Grigoriev I.V."/>
            <person name="Martin F.M."/>
            <person name="Pujade-Renaud V."/>
        </authorList>
    </citation>
    <scope>NUCLEOTIDE SEQUENCE [LARGE SCALE GENOMIC DNA]</scope>
    <source>
        <strain evidence="2 3">Philippines</strain>
    </source>
</reference>
<feature type="signal peptide" evidence="1">
    <location>
        <begin position="1"/>
        <end position="19"/>
    </location>
</feature>
<sequence length="202" mass="21484">MAFKVLLVLLISMASFVIAAPQVTISKWPPHPSIPTVCFPFSTTASPPKPTCPSGYTCYTYSSQPTTLPSDGISGYCTSSIYTPPPIEPSPSHTCTRDYRGICWPWRPSASSTVLTTTTDNVTTPRLRVVKGSAPPCSSGYTLDYRYICRPTSTPWATVTTSATSDTKACLDGSAWVTDSNGVGYCHATATSALAAGYESRG</sequence>
<dbReference type="AlphaFoldDB" id="A0A2T2P6U9"/>
<organism evidence="2 3">
    <name type="scientific">Corynespora cassiicola Philippines</name>
    <dbReference type="NCBI Taxonomy" id="1448308"/>
    <lineage>
        <taxon>Eukaryota</taxon>
        <taxon>Fungi</taxon>
        <taxon>Dikarya</taxon>
        <taxon>Ascomycota</taxon>
        <taxon>Pezizomycotina</taxon>
        <taxon>Dothideomycetes</taxon>
        <taxon>Pleosporomycetidae</taxon>
        <taxon>Pleosporales</taxon>
        <taxon>Corynesporascaceae</taxon>
        <taxon>Corynespora</taxon>
    </lineage>
</organism>
<evidence type="ECO:0000256" key="1">
    <source>
        <dbReference type="SAM" id="SignalP"/>
    </source>
</evidence>
<name>A0A2T2P6U9_CORCC</name>
<keyword evidence="3" id="KW-1185">Reference proteome</keyword>